<dbReference type="Proteomes" id="UP000019376">
    <property type="component" value="Unassembled WGS sequence"/>
</dbReference>
<accession>S7ZIF9</accession>
<proteinExistence type="predicted"/>
<sequence>MVKRPSGFVAGRVAKSLIRSAHASRPRPKLSFSVCSGPGPRVADPPTPLVVKRPLSTLSTLSKRCFRNDPLAPPHGRTSPDGPFQAWWSPASITQRSRLLSP</sequence>
<keyword evidence="3" id="KW-1185">Reference proteome</keyword>
<feature type="region of interest" description="Disordered" evidence="1">
    <location>
        <begin position="21"/>
        <end position="50"/>
    </location>
</feature>
<protein>
    <submittedName>
        <fullName evidence="2">Uncharacterized protein</fullName>
    </submittedName>
</protein>
<gene>
    <name evidence="2" type="ORF">PDE_05366</name>
</gene>
<organism evidence="2 3">
    <name type="scientific">Penicillium oxalicum (strain 114-2 / CGMCC 5302)</name>
    <name type="common">Penicillium decumbens</name>
    <dbReference type="NCBI Taxonomy" id="933388"/>
    <lineage>
        <taxon>Eukaryota</taxon>
        <taxon>Fungi</taxon>
        <taxon>Dikarya</taxon>
        <taxon>Ascomycota</taxon>
        <taxon>Pezizomycotina</taxon>
        <taxon>Eurotiomycetes</taxon>
        <taxon>Eurotiomycetidae</taxon>
        <taxon>Eurotiales</taxon>
        <taxon>Aspergillaceae</taxon>
        <taxon>Penicillium</taxon>
    </lineage>
</organism>
<evidence type="ECO:0000313" key="3">
    <source>
        <dbReference type="Proteomes" id="UP000019376"/>
    </source>
</evidence>
<feature type="region of interest" description="Disordered" evidence="1">
    <location>
        <begin position="67"/>
        <end position="87"/>
    </location>
</feature>
<dbReference type="AlphaFoldDB" id="S7ZIF9"/>
<dbReference type="EMBL" id="KB644412">
    <property type="protein sequence ID" value="EPS30415.1"/>
    <property type="molecule type" value="Genomic_DNA"/>
</dbReference>
<reference evidence="2 3" key="1">
    <citation type="journal article" date="2013" name="PLoS ONE">
        <title>Genomic and secretomic analyses reveal unique features of the lignocellulolytic enzyme system of Penicillium decumbens.</title>
        <authorList>
            <person name="Liu G."/>
            <person name="Zhang L."/>
            <person name="Wei X."/>
            <person name="Zou G."/>
            <person name="Qin Y."/>
            <person name="Ma L."/>
            <person name="Li J."/>
            <person name="Zheng H."/>
            <person name="Wang S."/>
            <person name="Wang C."/>
            <person name="Xun L."/>
            <person name="Zhao G.-P."/>
            <person name="Zhou Z."/>
            <person name="Qu Y."/>
        </authorList>
    </citation>
    <scope>NUCLEOTIDE SEQUENCE [LARGE SCALE GENOMIC DNA]</scope>
    <source>
        <strain evidence="3">114-2 / CGMCC 5302</strain>
    </source>
</reference>
<dbReference type="HOGENOM" id="CLU_2278412_0_0_1"/>
<name>S7ZIF9_PENO1</name>
<evidence type="ECO:0000313" key="2">
    <source>
        <dbReference type="EMBL" id="EPS30415.1"/>
    </source>
</evidence>
<evidence type="ECO:0000256" key="1">
    <source>
        <dbReference type="SAM" id="MobiDB-lite"/>
    </source>
</evidence>